<dbReference type="GO" id="GO:0032259">
    <property type="term" value="P:methylation"/>
    <property type="evidence" value="ECO:0007669"/>
    <property type="project" value="UniProtKB-KW"/>
</dbReference>
<dbReference type="GO" id="GO:0008168">
    <property type="term" value="F:methyltransferase activity"/>
    <property type="evidence" value="ECO:0007669"/>
    <property type="project" value="UniProtKB-KW"/>
</dbReference>
<feature type="domain" description="DUF4942" evidence="1">
    <location>
        <begin position="86"/>
        <end position="290"/>
    </location>
</feature>
<dbReference type="InterPro" id="IPR031339">
    <property type="entry name" value="DUF4942"/>
</dbReference>
<dbReference type="SUPFAM" id="SSF53335">
    <property type="entry name" value="S-adenosyl-L-methionine-dependent methyltransferases"/>
    <property type="match status" value="1"/>
</dbReference>
<sequence>MNALVPRPSIEQIVSFRDQAISRYEQAFEKIAEADAAVREAGALWEAASPGKSGEWSSSTDEIKNFLNAVRLPDRDQYLRTARRLIDVTVWAHVIDIAGIEPLMDSQAKQELRDQMRYIPERVDRHGELINQDEIDKTLPPVTVDNVMATLERFRADAELIFRRGIVNAFTKLDRRFRSHDGFKIGSRVIVNYLIRDGHIYSSSSRADMLTDIERTFLVLDGKTERAKYGRIVDELDRANPSSYFNRQAFEVESDYFKIRCFKNGNAHLWMTRKDLVKKVNLILADHYGEVIGDGMTKEDDPLSPDKAKTTPARYFGFFPTPKAAADELLSGARLLRSADQPPLRVLEPSAGTGNLARRCFCHLEDYPEYHRQRYGSEYRYDNKVDCIEIQPHLAMQLEAEGIYNRVTCGDFLQMRPDPANLYDVVVMNPPFDRERDIDHVVHALQFLKPDGYLTAIMSAGTEFRETRKAIAFREMMEKMHAKWSDLPAGSFAEVGTYVNTCIVRVYKDGRRTY</sequence>
<name>A0A212LQL2_9HYPH</name>
<proteinExistence type="predicted"/>
<reference evidence="2" key="1">
    <citation type="submission" date="2016-08" db="EMBL/GenBank/DDBJ databases">
        <authorList>
            <person name="Seilhamer J.J."/>
        </authorList>
    </citation>
    <scope>NUCLEOTIDE SEQUENCE</scope>
    <source>
        <strain evidence="2">86</strain>
    </source>
</reference>
<gene>
    <name evidence="2" type="ORF">KL86PLE_90681</name>
</gene>
<keyword evidence="2" id="KW-0808">Transferase</keyword>
<accession>A0A212LQL2</accession>
<dbReference type="PROSITE" id="PS00092">
    <property type="entry name" value="N6_MTASE"/>
    <property type="match status" value="1"/>
</dbReference>
<dbReference type="InterPro" id="IPR002052">
    <property type="entry name" value="DNA_methylase_N6_adenine_CS"/>
</dbReference>
<dbReference type="PRINTS" id="PR00507">
    <property type="entry name" value="N12N6MTFRASE"/>
</dbReference>
<keyword evidence="2" id="KW-0489">Methyltransferase</keyword>
<organism evidence="2">
    <name type="scientific">uncultured Pleomorphomonas sp</name>
    <dbReference type="NCBI Taxonomy" id="442121"/>
    <lineage>
        <taxon>Bacteria</taxon>
        <taxon>Pseudomonadati</taxon>
        <taxon>Pseudomonadota</taxon>
        <taxon>Alphaproteobacteria</taxon>
        <taxon>Hyphomicrobiales</taxon>
        <taxon>Pleomorphomonadaceae</taxon>
        <taxon>Pleomorphomonas</taxon>
        <taxon>environmental samples</taxon>
    </lineage>
</organism>
<dbReference type="Gene3D" id="3.40.50.150">
    <property type="entry name" value="Vaccinia Virus protein VP39"/>
    <property type="match status" value="1"/>
</dbReference>
<evidence type="ECO:0000313" key="2">
    <source>
        <dbReference type="EMBL" id="SCM79868.1"/>
    </source>
</evidence>
<dbReference type="EMBL" id="FMJD01000013">
    <property type="protein sequence ID" value="SCM79868.1"/>
    <property type="molecule type" value="Genomic_DNA"/>
</dbReference>
<dbReference type="GO" id="GO:0003676">
    <property type="term" value="F:nucleic acid binding"/>
    <property type="evidence" value="ECO:0007669"/>
    <property type="project" value="InterPro"/>
</dbReference>
<dbReference type="AlphaFoldDB" id="A0A212LQL2"/>
<dbReference type="CDD" id="cd02440">
    <property type="entry name" value="AdoMet_MTases"/>
    <property type="match status" value="1"/>
</dbReference>
<dbReference type="Pfam" id="PF13708">
    <property type="entry name" value="DUF4942"/>
    <property type="match status" value="1"/>
</dbReference>
<protein>
    <submittedName>
        <fullName evidence="2">Putative N6 adenine-specific DNA methyltransferase, N12 class</fullName>
    </submittedName>
</protein>
<evidence type="ECO:0000259" key="1">
    <source>
        <dbReference type="Pfam" id="PF13708"/>
    </source>
</evidence>
<dbReference type="InterPro" id="IPR029063">
    <property type="entry name" value="SAM-dependent_MTases_sf"/>
</dbReference>